<gene>
    <name evidence="1" type="ORF">BTO10_01900</name>
</gene>
<keyword evidence="2" id="KW-1185">Reference proteome</keyword>
<dbReference type="Proteomes" id="UP000238707">
    <property type="component" value="Unassembled WGS sequence"/>
</dbReference>
<evidence type="ECO:0000313" key="2">
    <source>
        <dbReference type="Proteomes" id="UP000238707"/>
    </source>
</evidence>
<dbReference type="AlphaFoldDB" id="A0A2S7VN62"/>
<protein>
    <submittedName>
        <fullName evidence="1">Uncharacterized protein</fullName>
    </submittedName>
</protein>
<dbReference type="EMBL" id="MSCI01000001">
    <property type="protein sequence ID" value="PQJ63597.1"/>
    <property type="molecule type" value="Genomic_DNA"/>
</dbReference>
<organism evidence="1 2">
    <name type="scientific">Vibrio chagasii</name>
    <dbReference type="NCBI Taxonomy" id="170679"/>
    <lineage>
        <taxon>Bacteria</taxon>
        <taxon>Pseudomonadati</taxon>
        <taxon>Pseudomonadota</taxon>
        <taxon>Gammaproteobacteria</taxon>
        <taxon>Vibrionales</taxon>
        <taxon>Vibrionaceae</taxon>
        <taxon>Vibrio</taxon>
    </lineage>
</organism>
<proteinExistence type="predicted"/>
<accession>A0A2S7VN62</accession>
<reference evidence="1 2" key="1">
    <citation type="submission" date="2016-12" db="EMBL/GenBank/DDBJ databases">
        <title>Diversity of luminous bacteria.</title>
        <authorList>
            <person name="Yoshizawa S."/>
            <person name="Kogure K."/>
        </authorList>
    </citation>
    <scope>NUCLEOTIDE SEQUENCE [LARGE SCALE GENOMIC DNA]</scope>
    <source>
        <strain evidence="1 2">LC2-408</strain>
    </source>
</reference>
<sequence>MIYQTTEQIIEIDPLSLLTSVSFFFRAWFYCFSPPFHIANLATETVLTNTILMVLLKAKPRHLRAQHDVELKLEA</sequence>
<evidence type="ECO:0000313" key="1">
    <source>
        <dbReference type="EMBL" id="PQJ63597.1"/>
    </source>
</evidence>
<comment type="caution">
    <text evidence="1">The sequence shown here is derived from an EMBL/GenBank/DDBJ whole genome shotgun (WGS) entry which is preliminary data.</text>
</comment>
<name>A0A2S7VN62_9VIBR</name>